<gene>
    <name evidence="1" type="ORF">WOLCODRAFT_152248</name>
</gene>
<sequence>MLQQSDHARSLVDVRPAPGEQWQVCIWRRLRGCISPFAIRTVLVLVLAPSVEDVHDGAPDVPAAARMAVCGPVNTRRRAVGEAAQGGDAVVHSAATTC</sequence>
<organism evidence="1 2">
    <name type="scientific">Wolfiporia cocos (strain MD-104)</name>
    <name type="common">Brown rot fungus</name>
    <dbReference type="NCBI Taxonomy" id="742152"/>
    <lineage>
        <taxon>Eukaryota</taxon>
        <taxon>Fungi</taxon>
        <taxon>Dikarya</taxon>
        <taxon>Basidiomycota</taxon>
        <taxon>Agaricomycotina</taxon>
        <taxon>Agaricomycetes</taxon>
        <taxon>Polyporales</taxon>
        <taxon>Phaeolaceae</taxon>
        <taxon>Wolfiporia</taxon>
    </lineage>
</organism>
<keyword evidence="2" id="KW-1185">Reference proteome</keyword>
<name>A0A2H3JK37_WOLCO</name>
<dbReference type="AlphaFoldDB" id="A0A2H3JK37"/>
<evidence type="ECO:0000313" key="1">
    <source>
        <dbReference type="EMBL" id="PCH42211.1"/>
    </source>
</evidence>
<dbReference type="EMBL" id="KB468124">
    <property type="protein sequence ID" value="PCH42211.1"/>
    <property type="molecule type" value="Genomic_DNA"/>
</dbReference>
<proteinExistence type="predicted"/>
<accession>A0A2H3JK37</accession>
<evidence type="ECO:0000313" key="2">
    <source>
        <dbReference type="Proteomes" id="UP000218811"/>
    </source>
</evidence>
<reference evidence="1 2" key="1">
    <citation type="journal article" date="2012" name="Science">
        <title>The Paleozoic origin of enzymatic lignin decomposition reconstructed from 31 fungal genomes.</title>
        <authorList>
            <person name="Floudas D."/>
            <person name="Binder M."/>
            <person name="Riley R."/>
            <person name="Barry K."/>
            <person name="Blanchette R.A."/>
            <person name="Henrissat B."/>
            <person name="Martinez A.T."/>
            <person name="Otillar R."/>
            <person name="Spatafora J.W."/>
            <person name="Yadav J.S."/>
            <person name="Aerts A."/>
            <person name="Benoit I."/>
            <person name="Boyd A."/>
            <person name="Carlson A."/>
            <person name="Copeland A."/>
            <person name="Coutinho P.M."/>
            <person name="de Vries R.P."/>
            <person name="Ferreira P."/>
            <person name="Findley K."/>
            <person name="Foster B."/>
            <person name="Gaskell J."/>
            <person name="Glotzer D."/>
            <person name="Gorecki P."/>
            <person name="Heitman J."/>
            <person name="Hesse C."/>
            <person name="Hori C."/>
            <person name="Igarashi K."/>
            <person name="Jurgens J.A."/>
            <person name="Kallen N."/>
            <person name="Kersten P."/>
            <person name="Kohler A."/>
            <person name="Kuees U."/>
            <person name="Kumar T.K.A."/>
            <person name="Kuo A."/>
            <person name="LaButti K."/>
            <person name="Larrondo L.F."/>
            <person name="Lindquist E."/>
            <person name="Ling A."/>
            <person name="Lombard V."/>
            <person name="Lucas S."/>
            <person name="Lundell T."/>
            <person name="Martin R."/>
            <person name="McLaughlin D.J."/>
            <person name="Morgenstern I."/>
            <person name="Morin E."/>
            <person name="Murat C."/>
            <person name="Nagy L.G."/>
            <person name="Nolan M."/>
            <person name="Ohm R.A."/>
            <person name="Patyshakuliyeva A."/>
            <person name="Rokas A."/>
            <person name="Ruiz-Duenas F.J."/>
            <person name="Sabat G."/>
            <person name="Salamov A."/>
            <person name="Samejima M."/>
            <person name="Schmutz J."/>
            <person name="Slot J.C."/>
            <person name="St John F."/>
            <person name="Stenlid J."/>
            <person name="Sun H."/>
            <person name="Sun S."/>
            <person name="Syed K."/>
            <person name="Tsang A."/>
            <person name="Wiebenga A."/>
            <person name="Young D."/>
            <person name="Pisabarro A."/>
            <person name="Eastwood D.C."/>
            <person name="Martin F."/>
            <person name="Cullen D."/>
            <person name="Grigoriev I.V."/>
            <person name="Hibbett D.S."/>
        </authorList>
    </citation>
    <scope>NUCLEOTIDE SEQUENCE [LARGE SCALE GENOMIC DNA]</scope>
    <source>
        <strain evidence="1 2">MD-104</strain>
    </source>
</reference>
<protein>
    <submittedName>
        <fullName evidence="1">Uncharacterized protein</fullName>
    </submittedName>
</protein>
<dbReference type="Proteomes" id="UP000218811">
    <property type="component" value="Unassembled WGS sequence"/>
</dbReference>